<evidence type="ECO:0000259" key="4">
    <source>
        <dbReference type="Pfam" id="PF21075"/>
    </source>
</evidence>
<dbReference type="SUPFAM" id="SSF51735">
    <property type="entry name" value="NAD(P)-binding Rossmann-fold domains"/>
    <property type="match status" value="1"/>
</dbReference>
<evidence type="ECO:0000259" key="2">
    <source>
        <dbReference type="Pfam" id="PF05088"/>
    </source>
</evidence>
<dbReference type="KEGG" id="naci:NUH88_11180"/>
<organism evidence="7 8">
    <name type="scientific">Nisaea acidiphila</name>
    <dbReference type="NCBI Taxonomy" id="1862145"/>
    <lineage>
        <taxon>Bacteria</taxon>
        <taxon>Pseudomonadati</taxon>
        <taxon>Pseudomonadota</taxon>
        <taxon>Alphaproteobacteria</taxon>
        <taxon>Rhodospirillales</taxon>
        <taxon>Thalassobaculaceae</taxon>
        <taxon>Nisaea</taxon>
    </lineage>
</organism>
<dbReference type="Pfam" id="PF21076">
    <property type="entry name" value="GDH_ACT2"/>
    <property type="match status" value="1"/>
</dbReference>
<feature type="domain" description="NAD-glutamate dehydrogenase catalytic" evidence="2">
    <location>
        <begin position="732"/>
        <end position="1227"/>
    </location>
</feature>
<dbReference type="InterPro" id="IPR049064">
    <property type="entry name" value="NAD_Glu_DH_ACT3"/>
</dbReference>
<evidence type="ECO:0000256" key="1">
    <source>
        <dbReference type="ARBA" id="ARBA00023002"/>
    </source>
</evidence>
<feature type="domain" description="NAD-glutamate dehydrogenase ACT2" evidence="5">
    <location>
        <begin position="411"/>
        <end position="499"/>
    </location>
</feature>
<sequence length="1619" mass="181342">MRDKLHTLKQELIDRLIADLQERIAKDKQAEAESFVRQFYANVAPQDILSEEPEDLLGAVLSVWEFGKLREPGKAKIRAYNPRFDSTGWQSPHTVIEIVNDDMPFLVDSVTTALNSQDLTVHLVIHPIFAVERSSKGELERVLDSAAPGNGELRESYMQFRISEQSSATVLERIEQDLHSLLQDVRSSVEDWRTMREKVLDVVTEIGVRETPHNREEVSEVVDFLRWIEDNHFTFLGYRELDYVGSGKTAKMQVVDGSGLGILRSPEVGVFDGLRNLGELPEDVRVFLTSPDLLLIMKANHKARVHRPVHMDAIIVKKIDNHGKVTGEHRFIGLFTSVAYNQSPSDIPLLRQKISHIVARAGFAPDSHNGKALLNILETYPRDELFQATEDELLTTSIGILHLQERQKTALFIRADPFERFISAILFVPRDHYNTPIRERFADILGKAFNGSITAFYTQVSESVLARLHFIVKTERGAVPEVDLEELEHRLADAARSWSDKLHQALVEARGEERGNALLRRYRNAFPSSYREDYSAQGAIFDIDRIEETLSDGRLAINLFRPVGSEDRRLHLKFFHRDTPVPLSDVMPMIENMGVRVLSERPYEVSSKFLGNAVWIHDFEMQMKSSGAVDVAKIRRPFHDAFEAVWTGKMEDDGFNILVLQAGLTWREVAMLRAYAKYLRQAAFTFSQDYMEETLAENAAIAQLLAQLFDARFDPSVEDSQRIAESERITAEIEAALDNVANLDQDRIIRRYLNLIQSTMRTNYYQPDESGSPKPYISFKLDSQSIDDLPLPRPLVEIWVYSPRAEAVHLRGGRVARGGIRWSDRREDFRTEILGLMKAQQVKNAVIVPVGSKGGFVVKRPPVDGTREEMQAEAIECYKTMMRGMLDITDNISGADIIPPELVVRHDEDDPYLVVAADKGTATFSDIANGVSQDYGFWLDDAFASGGSAGYDHKKMGITAKGAWESVKRHFREIGVDIQTTDFSVVGVGDMSGDVFGNGMLLSKHIKLVGAFNHMHIFFDPTPDAAKSWAERKRLFDLPRSAWTDYDEKLISKGGGIYPRSAKSIDVTAEMKSVLGIKGDKITPNDLIRAMLMAKVDLLWFGGIGTYIKESGENNLDAGDRANDALRINASEVGAKVVGEGANLGVTQRARIEFALKGGRINTDAIDNSAGVDCSDHEVNIKILLGGVVTEGDMTRKQRDKLLEEMTDEVADLVLKDNYDQSQALTMAQVEGTALLDAETRLIRELERSHLKLNRDVEFLPDDETLAERMAAGSGLTRPELAVLLAYAKMELYDEILPSELPDDPMLAEDLVRYFPARLHKGLSEVIREHRLKREIIATYVSNSMINRVGATFVNAVREQTGDGSPDIARAYIVARDVFAIRQLWSAVEALDNKVSAEVQTEMLLDIKHLVERAAVWFLRNERRPLDLQSLTGTYIEGIAELTQGLDKVLTDTHRKAVAKKAAKHEAAGVPKELARGVAGADILVSGCDIVRLSRQTGETVPRVAEVYFALGNQFSIDWLRERADQVVAESHWQKMAVSAVVDDLYNHQFQLAQNVLAECASGKSKKASAAKLIGKWTDSRKEASERMSRLLADLRAADGVDLSMLAVANGQFRSLLAH</sequence>
<dbReference type="PIRSF" id="PIRSF036761">
    <property type="entry name" value="GDH_Mll4104"/>
    <property type="match status" value="1"/>
</dbReference>
<dbReference type="InterPro" id="IPR049059">
    <property type="entry name" value="NAD_Glu_DH_HM1"/>
</dbReference>
<reference evidence="7" key="1">
    <citation type="submission" date="2022-08" db="EMBL/GenBank/DDBJ databases">
        <title>Nisaea acidiphila sp. nov., isolated from a marine algal debris and emended description of the genus Nisaea Urios et al. 2008.</title>
        <authorList>
            <person name="Kwon K."/>
        </authorList>
    </citation>
    <scope>NUCLEOTIDE SEQUENCE</scope>
    <source>
        <strain evidence="7">MEBiC11861</strain>
    </source>
</reference>
<accession>A0A9J7ALE3</accession>
<dbReference type="Pfam" id="PF21078">
    <property type="entry name" value="GDH_HM3"/>
    <property type="match status" value="1"/>
</dbReference>
<dbReference type="Gene3D" id="3.40.50.720">
    <property type="entry name" value="NAD(P)-binding Rossmann-like Domain"/>
    <property type="match status" value="1"/>
</dbReference>
<evidence type="ECO:0000259" key="5">
    <source>
        <dbReference type="Pfam" id="PF21076"/>
    </source>
</evidence>
<dbReference type="Proteomes" id="UP001060336">
    <property type="component" value="Chromosome"/>
</dbReference>
<dbReference type="InterPro" id="IPR048381">
    <property type="entry name" value="GDH_C"/>
</dbReference>
<dbReference type="InterPro" id="IPR024727">
    <property type="entry name" value="NAD_Glu_DH_N_ACT1"/>
</dbReference>
<dbReference type="GO" id="GO:0004069">
    <property type="term" value="F:L-aspartate:2-oxoglutarate aminotransferase activity"/>
    <property type="evidence" value="ECO:0007669"/>
    <property type="project" value="InterPro"/>
</dbReference>
<dbReference type="GO" id="GO:0004352">
    <property type="term" value="F:glutamate dehydrogenase (NAD+) activity"/>
    <property type="evidence" value="ECO:0007669"/>
    <property type="project" value="InterPro"/>
</dbReference>
<dbReference type="EMBL" id="CP102480">
    <property type="protein sequence ID" value="UUX47982.1"/>
    <property type="molecule type" value="Genomic_DNA"/>
</dbReference>
<dbReference type="InterPro" id="IPR036291">
    <property type="entry name" value="NAD(P)-bd_dom_sf"/>
</dbReference>
<protein>
    <submittedName>
        <fullName evidence="7">NAD-glutamate dehydrogenase</fullName>
    </submittedName>
</protein>
<dbReference type="Pfam" id="PF21075">
    <property type="entry name" value="GDH_ACT1"/>
    <property type="match status" value="1"/>
</dbReference>
<keyword evidence="1" id="KW-0560">Oxidoreductase</keyword>
<dbReference type="InterPro" id="IPR007780">
    <property type="entry name" value="NAD_Glu_DH_bac"/>
</dbReference>
<gene>
    <name evidence="7" type="ORF">NUH88_11180</name>
</gene>
<dbReference type="PANTHER" id="PTHR43403">
    <property type="entry name" value="NAD-SPECIFIC GLUTAMATE DEHYDROGENASE"/>
    <property type="match status" value="1"/>
</dbReference>
<evidence type="ECO:0000313" key="7">
    <source>
        <dbReference type="EMBL" id="UUX47982.1"/>
    </source>
</evidence>
<dbReference type="PANTHER" id="PTHR43403:SF1">
    <property type="entry name" value="NAD-SPECIFIC GLUTAMATE DEHYDROGENASE"/>
    <property type="match status" value="1"/>
</dbReference>
<dbReference type="InterPro" id="IPR046346">
    <property type="entry name" value="Aminoacid_DH-like_N_sf"/>
</dbReference>
<evidence type="ECO:0000259" key="6">
    <source>
        <dbReference type="Pfam" id="PF21077"/>
    </source>
</evidence>
<dbReference type="Pfam" id="PF05088">
    <property type="entry name" value="Bac_GDH_CD"/>
    <property type="match status" value="1"/>
</dbReference>
<evidence type="ECO:0000259" key="3">
    <source>
        <dbReference type="Pfam" id="PF21074"/>
    </source>
</evidence>
<feature type="domain" description="NAD-specific glutamate dehydrogenase C-terminal" evidence="3">
    <location>
        <begin position="1273"/>
        <end position="1614"/>
    </location>
</feature>
<dbReference type="InterPro" id="IPR028971">
    <property type="entry name" value="NAD-GDH_cat"/>
</dbReference>
<dbReference type="Pfam" id="PF21074">
    <property type="entry name" value="GDH_C"/>
    <property type="match status" value="1"/>
</dbReference>
<dbReference type="InterPro" id="IPR049062">
    <property type="entry name" value="NAD_Glu_DH_ACT2"/>
</dbReference>
<dbReference type="RefSeq" id="WP_257766491.1">
    <property type="nucleotide sequence ID" value="NZ_CP102480.1"/>
</dbReference>
<dbReference type="GO" id="GO:0006538">
    <property type="term" value="P:L-glutamate catabolic process"/>
    <property type="evidence" value="ECO:0007669"/>
    <property type="project" value="InterPro"/>
</dbReference>
<name>A0A9J7ALE3_9PROT</name>
<dbReference type="Pfam" id="PF21077">
    <property type="entry name" value="GDH_ACT3"/>
    <property type="match status" value="1"/>
</dbReference>
<dbReference type="Pfam" id="PF21079">
    <property type="entry name" value="GDH_HM2"/>
    <property type="match status" value="1"/>
</dbReference>
<proteinExistence type="predicted"/>
<dbReference type="InterPro" id="IPR049056">
    <property type="entry name" value="NAD_Glu_DH_HM3"/>
</dbReference>
<evidence type="ECO:0000313" key="8">
    <source>
        <dbReference type="Proteomes" id="UP001060336"/>
    </source>
</evidence>
<feature type="domain" description="NAD-glutamate dehydrogenase ACT3" evidence="6">
    <location>
        <begin position="555"/>
        <end position="633"/>
    </location>
</feature>
<feature type="domain" description="NAD-glutamate dehydrogenase N-terminal ACT1" evidence="4">
    <location>
        <begin position="35"/>
        <end position="178"/>
    </location>
</feature>
<keyword evidence="8" id="KW-1185">Reference proteome</keyword>
<dbReference type="SUPFAM" id="SSF53223">
    <property type="entry name" value="Aminoacid dehydrogenase-like, N-terminal domain"/>
    <property type="match status" value="1"/>
</dbReference>
<dbReference type="Pfam" id="PF21073">
    <property type="entry name" value="GDH_HM1"/>
    <property type="match status" value="1"/>
</dbReference>
<dbReference type="InterPro" id="IPR049058">
    <property type="entry name" value="NAD_Glu_DH_HM2"/>
</dbReference>